<reference evidence="2" key="1">
    <citation type="submission" date="2016-11" db="UniProtKB">
        <authorList>
            <consortium name="WormBaseParasite"/>
        </authorList>
    </citation>
    <scope>IDENTIFICATION</scope>
    <source>
        <strain evidence="2">KR3021</strain>
    </source>
</reference>
<name>A0AC35TIB7_9BILA</name>
<dbReference type="Proteomes" id="UP000095286">
    <property type="component" value="Unplaced"/>
</dbReference>
<protein>
    <submittedName>
        <fullName evidence="2">MRH domain-containing protein</fullName>
    </submittedName>
</protein>
<organism evidence="1 2">
    <name type="scientific">Rhabditophanes sp. KR3021</name>
    <dbReference type="NCBI Taxonomy" id="114890"/>
    <lineage>
        <taxon>Eukaryota</taxon>
        <taxon>Metazoa</taxon>
        <taxon>Ecdysozoa</taxon>
        <taxon>Nematoda</taxon>
        <taxon>Chromadorea</taxon>
        <taxon>Rhabditida</taxon>
        <taxon>Tylenchina</taxon>
        <taxon>Panagrolaimomorpha</taxon>
        <taxon>Strongyloidoidea</taxon>
        <taxon>Alloionematidae</taxon>
        <taxon>Rhabditophanes</taxon>
    </lineage>
</organism>
<proteinExistence type="predicted"/>
<evidence type="ECO:0000313" key="1">
    <source>
        <dbReference type="Proteomes" id="UP000095286"/>
    </source>
</evidence>
<evidence type="ECO:0000313" key="2">
    <source>
        <dbReference type="WBParaSite" id="RSKR_0000099500.1"/>
    </source>
</evidence>
<dbReference type="WBParaSite" id="RSKR_0000099500.1">
    <property type="protein sequence ID" value="RSKR_0000099500.1"/>
    <property type="gene ID" value="RSKR_0000099500"/>
</dbReference>
<sequence length="562" mass="64533">MPDLDEKSTEIDTTATIISPAELISPLIKEKICSVLLDIYWAYQVCHGRQITQFHQDAKGGERKEFSLGSIVFQTPKEQSFDITNPPSKFINDREQVYYPIAYHSGAICDLTGKPRNTTVLYICAPGMKHMIISQQEVTSCQYEIVVGTEYLCTHPSFTSHIVKENPINCYLSKPADRSSPVPIKVVEQKLKMAGAKDDQVAYIMTKDKSAEIKVIDAKGKEYGYTIKEDGTKIKLEVNERTVKMLKDTLVTKSTLADKKVPHSEKKDIGNAQYNEIKAYDRMEFAHYYQKYSVIQETLARFDEPTQFEAFKFVKEFDKIKPIIFLSEQEQWETALIALRVIIMNRQKSALMGENMCVFGGNDYWMTFFCLDDMVAQIHGSPFDGDYQKLSLGTFIPKIHDEWLKANPSKNPVIVDGKVVQVSQFYGEGDVCEGTGDERQTEVRIRCVSDYSDKNGNEVGLFLEEVEECKYVLNVLSKRFCGNLEPFKNTGYYRLTPTESQSKITEHNVEDIQNFFERYSQIKHDRQNIDKIQESQSDAPRSYTKSEEEQTKDLHERIHEEL</sequence>
<accession>A0AC35TIB7</accession>